<dbReference type="Gene3D" id="3.30.70.1820">
    <property type="entry name" value="L1 transposable element, RRM domain"/>
    <property type="match status" value="1"/>
</dbReference>
<comment type="caution">
    <text evidence="1">The sequence shown here is derived from an EMBL/GenBank/DDBJ whole genome shotgun (WGS) entry which is preliminary data.</text>
</comment>
<sequence>MGRKLSASSKPRPIVAKFNRYQQREDVRVNAHKLKGTKIGISEQFPEEIAK</sequence>
<organism evidence="1 2">
    <name type="scientific">Paramuricea clavata</name>
    <name type="common">Red gorgonian</name>
    <name type="synonym">Violescent sea-whip</name>
    <dbReference type="NCBI Taxonomy" id="317549"/>
    <lineage>
        <taxon>Eukaryota</taxon>
        <taxon>Metazoa</taxon>
        <taxon>Cnidaria</taxon>
        <taxon>Anthozoa</taxon>
        <taxon>Octocorallia</taxon>
        <taxon>Malacalcyonacea</taxon>
        <taxon>Plexauridae</taxon>
        <taxon>Paramuricea</taxon>
    </lineage>
</organism>
<name>A0A7D9K2I3_PARCT</name>
<proteinExistence type="predicted"/>
<gene>
    <name evidence="1" type="ORF">PACLA_8A030285</name>
</gene>
<protein>
    <submittedName>
        <fullName evidence="1">Unc-13 homolog C-like</fullName>
    </submittedName>
</protein>
<dbReference type="AlphaFoldDB" id="A0A7D9K2I3"/>
<accession>A0A7D9K2I3</accession>
<reference evidence="1" key="1">
    <citation type="submission" date="2020-04" db="EMBL/GenBank/DDBJ databases">
        <authorList>
            <person name="Alioto T."/>
            <person name="Alioto T."/>
            <person name="Gomez Garrido J."/>
        </authorList>
    </citation>
    <scope>NUCLEOTIDE SEQUENCE</scope>
    <source>
        <strain evidence="1">A484AB</strain>
    </source>
</reference>
<evidence type="ECO:0000313" key="2">
    <source>
        <dbReference type="Proteomes" id="UP001152795"/>
    </source>
</evidence>
<dbReference type="EMBL" id="CACRXK020025507">
    <property type="protein sequence ID" value="CAB4039524.1"/>
    <property type="molecule type" value="Genomic_DNA"/>
</dbReference>
<feature type="non-terminal residue" evidence="1">
    <location>
        <position position="51"/>
    </location>
</feature>
<keyword evidence="2" id="KW-1185">Reference proteome</keyword>
<dbReference type="Proteomes" id="UP001152795">
    <property type="component" value="Unassembled WGS sequence"/>
</dbReference>
<dbReference type="OrthoDB" id="5977454at2759"/>
<evidence type="ECO:0000313" key="1">
    <source>
        <dbReference type="EMBL" id="CAB4039524.1"/>
    </source>
</evidence>